<evidence type="ECO:0000256" key="1">
    <source>
        <dbReference type="ARBA" id="ARBA00010062"/>
    </source>
</evidence>
<gene>
    <name evidence="7" type="ORF">SAMN05444123_101418</name>
</gene>
<protein>
    <submittedName>
        <fullName evidence="7">Amino acid/amide ABC transporter substrate-binding protein, HAAT family</fullName>
    </submittedName>
</protein>
<proteinExistence type="inferred from homology"/>
<feature type="chain" id="PRO_5011760683" evidence="5">
    <location>
        <begin position="28"/>
        <end position="404"/>
    </location>
</feature>
<evidence type="ECO:0000256" key="4">
    <source>
        <dbReference type="ARBA" id="ARBA00022970"/>
    </source>
</evidence>
<evidence type="ECO:0000256" key="2">
    <source>
        <dbReference type="ARBA" id="ARBA00022448"/>
    </source>
</evidence>
<evidence type="ECO:0000259" key="6">
    <source>
        <dbReference type="Pfam" id="PF13458"/>
    </source>
</evidence>
<dbReference type="Proteomes" id="UP000199615">
    <property type="component" value="Unassembled WGS sequence"/>
</dbReference>
<keyword evidence="3 5" id="KW-0732">Signal</keyword>
<organism evidence="7 8">
    <name type="scientific">Rhodopseudomonas pseudopalustris</name>
    <dbReference type="NCBI Taxonomy" id="1513892"/>
    <lineage>
        <taxon>Bacteria</taxon>
        <taxon>Pseudomonadati</taxon>
        <taxon>Pseudomonadota</taxon>
        <taxon>Alphaproteobacteria</taxon>
        <taxon>Hyphomicrobiales</taxon>
        <taxon>Nitrobacteraceae</taxon>
        <taxon>Rhodopseudomonas</taxon>
    </lineage>
</organism>
<sequence length="404" mass="43419">MGNKIRSTQLAGLLFTSALVAAPAAYADVKVGALYPFSGQLALLGQESARGLEIAVDEVNKKGGLKGEKIILERGDAVDNNQAVGEARRLISRERVKAIFGSYSSARSIAASQVAELSQIPYFELGAVADEVTTRKMNYLFRTNPTSEDMARLEVKIITEKIAPDLGRAPRDIKVAVIHEDGSYGSSVAAHQKRLVVGAGLNLVSVQSYSPATIDMSSIVLDLKQRGVDVVLQNSFQNDTTLFLQQAREAGFKPKAIIGAGGGYSMQPTLEAVGQATMEGVLVVDFPQFKMSMEGTPGLREFVAAYQAKYGTLPRSGHSLVNYFGAKAILESMSKLDDLNAKMVVSEIKKLDVPDGATAVGFGVKFDDENQNLRARMSGMQWQGGELVTVFPDTIAISPMKFAK</sequence>
<dbReference type="PRINTS" id="PR00337">
    <property type="entry name" value="LEUILEVALBP"/>
</dbReference>
<dbReference type="InterPro" id="IPR028082">
    <property type="entry name" value="Peripla_BP_I"/>
</dbReference>
<feature type="domain" description="Leucine-binding protein" evidence="6">
    <location>
        <begin position="29"/>
        <end position="385"/>
    </location>
</feature>
<name>A0A1H8M8M9_9BRAD</name>
<dbReference type="EMBL" id="FODT01000001">
    <property type="protein sequence ID" value="SEO13737.1"/>
    <property type="molecule type" value="Genomic_DNA"/>
</dbReference>
<dbReference type="InterPro" id="IPR028081">
    <property type="entry name" value="Leu-bd"/>
</dbReference>
<dbReference type="PANTHER" id="PTHR30483:SF37">
    <property type="entry name" value="ABC TRANSPORTER SUBSTRATE-BINDING PROTEIN"/>
    <property type="match status" value="1"/>
</dbReference>
<dbReference type="CDD" id="cd06340">
    <property type="entry name" value="PBP1_ABC_ligand_binding-like"/>
    <property type="match status" value="1"/>
</dbReference>
<dbReference type="PANTHER" id="PTHR30483">
    <property type="entry name" value="LEUCINE-SPECIFIC-BINDING PROTEIN"/>
    <property type="match status" value="1"/>
</dbReference>
<dbReference type="Gene3D" id="3.40.50.2300">
    <property type="match status" value="2"/>
</dbReference>
<dbReference type="SUPFAM" id="SSF53822">
    <property type="entry name" value="Periplasmic binding protein-like I"/>
    <property type="match status" value="1"/>
</dbReference>
<reference evidence="8" key="1">
    <citation type="submission" date="2016-10" db="EMBL/GenBank/DDBJ databases">
        <authorList>
            <person name="Varghese N."/>
            <person name="Submissions S."/>
        </authorList>
    </citation>
    <scope>NUCLEOTIDE SEQUENCE [LARGE SCALE GENOMIC DNA]</scope>
    <source>
        <strain evidence="8">DSM 123</strain>
    </source>
</reference>
<evidence type="ECO:0000313" key="8">
    <source>
        <dbReference type="Proteomes" id="UP000199615"/>
    </source>
</evidence>
<dbReference type="InterPro" id="IPR000709">
    <property type="entry name" value="Leu_Ile_Val-bd"/>
</dbReference>
<dbReference type="InterPro" id="IPR051010">
    <property type="entry name" value="BCAA_transport"/>
</dbReference>
<dbReference type="AlphaFoldDB" id="A0A1H8M8M9"/>
<evidence type="ECO:0000313" key="7">
    <source>
        <dbReference type="EMBL" id="SEO13737.1"/>
    </source>
</evidence>
<accession>A0A1H8M8M9</accession>
<evidence type="ECO:0000256" key="3">
    <source>
        <dbReference type="ARBA" id="ARBA00022729"/>
    </source>
</evidence>
<dbReference type="GO" id="GO:0006865">
    <property type="term" value="P:amino acid transport"/>
    <property type="evidence" value="ECO:0007669"/>
    <property type="project" value="UniProtKB-KW"/>
</dbReference>
<keyword evidence="8" id="KW-1185">Reference proteome</keyword>
<keyword evidence="2" id="KW-0813">Transport</keyword>
<comment type="similarity">
    <text evidence="1">Belongs to the leucine-binding protein family.</text>
</comment>
<dbReference type="Pfam" id="PF13458">
    <property type="entry name" value="Peripla_BP_6"/>
    <property type="match status" value="1"/>
</dbReference>
<keyword evidence="4" id="KW-0029">Amino-acid transport</keyword>
<feature type="signal peptide" evidence="5">
    <location>
        <begin position="1"/>
        <end position="27"/>
    </location>
</feature>
<evidence type="ECO:0000256" key="5">
    <source>
        <dbReference type="SAM" id="SignalP"/>
    </source>
</evidence>